<evidence type="ECO:0000313" key="2">
    <source>
        <dbReference type="Proteomes" id="UP001162483"/>
    </source>
</evidence>
<sequence length="54" mass="6135">MGQSMLKCAVHRSHHCLQSQYLKTSKLHVAFRLASWSGFPSCIQVLHHQLTCKA</sequence>
<evidence type="ECO:0000313" key="1">
    <source>
        <dbReference type="EMBL" id="CAI9595479.1"/>
    </source>
</evidence>
<organism evidence="1 2">
    <name type="scientific">Staurois parvus</name>
    <dbReference type="NCBI Taxonomy" id="386267"/>
    <lineage>
        <taxon>Eukaryota</taxon>
        <taxon>Metazoa</taxon>
        <taxon>Chordata</taxon>
        <taxon>Craniata</taxon>
        <taxon>Vertebrata</taxon>
        <taxon>Euteleostomi</taxon>
        <taxon>Amphibia</taxon>
        <taxon>Batrachia</taxon>
        <taxon>Anura</taxon>
        <taxon>Neobatrachia</taxon>
        <taxon>Ranoidea</taxon>
        <taxon>Ranidae</taxon>
        <taxon>Staurois</taxon>
    </lineage>
</organism>
<dbReference type="Proteomes" id="UP001162483">
    <property type="component" value="Unassembled WGS sequence"/>
</dbReference>
<proteinExistence type="predicted"/>
<accession>A0ABN9FEP7</accession>
<keyword evidence="2" id="KW-1185">Reference proteome</keyword>
<reference evidence="1" key="1">
    <citation type="submission" date="2023-05" db="EMBL/GenBank/DDBJ databases">
        <authorList>
            <person name="Stuckert A."/>
        </authorList>
    </citation>
    <scope>NUCLEOTIDE SEQUENCE</scope>
</reference>
<name>A0ABN9FEP7_9NEOB</name>
<feature type="non-terminal residue" evidence="1">
    <location>
        <position position="54"/>
    </location>
</feature>
<protein>
    <submittedName>
        <fullName evidence="1">Uncharacterized protein</fullName>
    </submittedName>
</protein>
<dbReference type="EMBL" id="CATNWA010016796">
    <property type="protein sequence ID" value="CAI9595479.1"/>
    <property type="molecule type" value="Genomic_DNA"/>
</dbReference>
<gene>
    <name evidence="1" type="ORF">SPARVUS_LOCUS11894694</name>
</gene>
<comment type="caution">
    <text evidence="1">The sequence shown here is derived from an EMBL/GenBank/DDBJ whole genome shotgun (WGS) entry which is preliminary data.</text>
</comment>